<keyword evidence="4 7" id="KW-0812">Transmembrane</keyword>
<dbReference type="InterPro" id="IPR020846">
    <property type="entry name" value="MFS_dom"/>
</dbReference>
<feature type="transmembrane region" description="Helical" evidence="7">
    <location>
        <begin position="52"/>
        <end position="72"/>
    </location>
</feature>
<dbReference type="InterPro" id="IPR036259">
    <property type="entry name" value="MFS_trans_sf"/>
</dbReference>
<dbReference type="Gene3D" id="1.20.1250.20">
    <property type="entry name" value="MFS general substrate transporter like domains"/>
    <property type="match status" value="2"/>
</dbReference>
<gene>
    <name evidence="9" type="ORF">ACIB24_00850</name>
</gene>
<proteinExistence type="inferred from homology"/>
<evidence type="ECO:0000256" key="1">
    <source>
        <dbReference type="ARBA" id="ARBA00004651"/>
    </source>
</evidence>
<feature type="transmembrane region" description="Helical" evidence="7">
    <location>
        <begin position="343"/>
        <end position="363"/>
    </location>
</feature>
<reference evidence="9 10" key="1">
    <citation type="submission" date="2024-10" db="EMBL/GenBank/DDBJ databases">
        <title>The Natural Products Discovery Center: Release of the First 8490 Sequenced Strains for Exploring Actinobacteria Biosynthetic Diversity.</title>
        <authorList>
            <person name="Kalkreuter E."/>
            <person name="Kautsar S.A."/>
            <person name="Yang D."/>
            <person name="Bader C.D."/>
            <person name="Teijaro C.N."/>
            <person name="Fluegel L."/>
            <person name="Davis C.M."/>
            <person name="Simpson J.R."/>
            <person name="Lauterbach L."/>
            <person name="Steele A.D."/>
            <person name="Gui C."/>
            <person name="Meng S."/>
            <person name="Li G."/>
            <person name="Viehrig K."/>
            <person name="Ye F."/>
            <person name="Su P."/>
            <person name="Kiefer A.F."/>
            <person name="Nichols A."/>
            <person name="Cepeda A.J."/>
            <person name="Yan W."/>
            <person name="Fan B."/>
            <person name="Jiang Y."/>
            <person name="Adhikari A."/>
            <person name="Zheng C.-J."/>
            <person name="Schuster L."/>
            <person name="Cowan T.M."/>
            <person name="Smanski M.J."/>
            <person name="Chevrette M.G."/>
            <person name="De Carvalho L.P.S."/>
            <person name="Shen B."/>
        </authorList>
    </citation>
    <scope>NUCLEOTIDE SEQUENCE [LARGE SCALE GENOMIC DNA]</scope>
    <source>
        <strain evidence="9 10">NPDC049639</strain>
    </source>
</reference>
<feature type="transmembrane region" description="Helical" evidence="7">
    <location>
        <begin position="148"/>
        <end position="167"/>
    </location>
</feature>
<dbReference type="PANTHER" id="PTHR23514:SF3">
    <property type="entry name" value="BYPASS OF STOP CODON PROTEIN 6"/>
    <property type="match status" value="1"/>
</dbReference>
<feature type="transmembrane region" description="Helical" evidence="7">
    <location>
        <begin position="108"/>
        <end position="127"/>
    </location>
</feature>
<evidence type="ECO:0000256" key="4">
    <source>
        <dbReference type="ARBA" id="ARBA00022692"/>
    </source>
</evidence>
<feature type="domain" description="Major facilitator superfamily (MFS) profile" evidence="8">
    <location>
        <begin position="217"/>
        <end position="398"/>
    </location>
</feature>
<evidence type="ECO:0000256" key="5">
    <source>
        <dbReference type="ARBA" id="ARBA00022989"/>
    </source>
</evidence>
<dbReference type="EMBL" id="JBITLV010000001">
    <property type="protein sequence ID" value="MFI7585604.1"/>
    <property type="molecule type" value="Genomic_DNA"/>
</dbReference>
<dbReference type="Pfam" id="PF07690">
    <property type="entry name" value="MFS_1"/>
    <property type="match status" value="1"/>
</dbReference>
<dbReference type="InterPro" id="IPR011701">
    <property type="entry name" value="MFS"/>
</dbReference>
<sequence>MSSDSPVRLSRDGVTLTGYLVLALWGWFLYGFGSLLAQLGRDQGISATVTSLHSVLLAAGALIAGFGFVPLVRRVRRRGVLRLAATMVLTGSVMFVAGGAWTAVTLPAILFIGTGGSLLVNAVNPLLNEHHAPRGEGHSAAALAEGNAVAAACGLVAPLAVGAGVALGLSWRPAILVTVPLALATLWMVARQPAGVLALDDDSTGAPGARRPMPVGFWPVLGMMMGLIGVEFCMTAWSAELLRTRTDLSSGAAAAGVSAVIGGMMLGRVLLGRMALRRPAKPLLVVAILVCLAGWAVTWTTTVATVALLGLLITGLGMAAHYPLGASLGMAAAGDQRDRASGLLSLGIGVAAGGGPFAIGALSDATSTHAAFLVVPVLLVLGLGLLLLTGPVTSRRPR</sequence>
<keyword evidence="3" id="KW-0813">Transport</keyword>
<name>A0ABW8AGX3_9ACTN</name>
<keyword evidence="10" id="KW-1185">Reference proteome</keyword>
<feature type="transmembrane region" description="Helical" evidence="7">
    <location>
        <begin position="283"/>
        <end position="300"/>
    </location>
</feature>
<protein>
    <submittedName>
        <fullName evidence="9">MFS transporter</fullName>
    </submittedName>
</protein>
<dbReference type="PROSITE" id="PS50850">
    <property type="entry name" value="MFS"/>
    <property type="match status" value="1"/>
</dbReference>
<dbReference type="SUPFAM" id="SSF103473">
    <property type="entry name" value="MFS general substrate transporter"/>
    <property type="match status" value="1"/>
</dbReference>
<keyword evidence="5 7" id="KW-1133">Transmembrane helix</keyword>
<evidence type="ECO:0000256" key="2">
    <source>
        <dbReference type="ARBA" id="ARBA00008335"/>
    </source>
</evidence>
<dbReference type="RefSeq" id="WP_398273772.1">
    <property type="nucleotide sequence ID" value="NZ_JBITLV010000001.1"/>
</dbReference>
<dbReference type="InterPro" id="IPR051788">
    <property type="entry name" value="MFS_Transporter"/>
</dbReference>
<dbReference type="Proteomes" id="UP001612915">
    <property type="component" value="Unassembled WGS sequence"/>
</dbReference>
<keyword evidence="6 7" id="KW-0472">Membrane</keyword>
<feature type="transmembrane region" description="Helical" evidence="7">
    <location>
        <begin position="306"/>
        <end position="331"/>
    </location>
</feature>
<feature type="transmembrane region" description="Helical" evidence="7">
    <location>
        <begin position="251"/>
        <end position="271"/>
    </location>
</feature>
<comment type="subcellular location">
    <subcellularLocation>
        <location evidence="1">Cell membrane</location>
        <topology evidence="1">Multi-pass membrane protein</topology>
    </subcellularLocation>
</comment>
<feature type="transmembrane region" description="Helical" evidence="7">
    <location>
        <begin position="369"/>
        <end position="388"/>
    </location>
</feature>
<feature type="transmembrane region" description="Helical" evidence="7">
    <location>
        <begin position="217"/>
        <end position="239"/>
    </location>
</feature>
<organism evidence="9 10">
    <name type="scientific">Spongisporangium articulatum</name>
    <dbReference type="NCBI Taxonomy" id="3362603"/>
    <lineage>
        <taxon>Bacteria</taxon>
        <taxon>Bacillati</taxon>
        <taxon>Actinomycetota</taxon>
        <taxon>Actinomycetes</taxon>
        <taxon>Kineosporiales</taxon>
        <taxon>Kineosporiaceae</taxon>
        <taxon>Spongisporangium</taxon>
    </lineage>
</organism>
<evidence type="ECO:0000256" key="3">
    <source>
        <dbReference type="ARBA" id="ARBA00022448"/>
    </source>
</evidence>
<evidence type="ECO:0000259" key="8">
    <source>
        <dbReference type="PROSITE" id="PS50850"/>
    </source>
</evidence>
<feature type="transmembrane region" description="Helical" evidence="7">
    <location>
        <begin position="12"/>
        <end position="32"/>
    </location>
</feature>
<feature type="transmembrane region" description="Helical" evidence="7">
    <location>
        <begin position="173"/>
        <end position="190"/>
    </location>
</feature>
<dbReference type="PANTHER" id="PTHR23514">
    <property type="entry name" value="BYPASS OF STOP CODON PROTEIN 6"/>
    <property type="match status" value="1"/>
</dbReference>
<comment type="similarity">
    <text evidence="2">Belongs to the major facilitator superfamily.</text>
</comment>
<evidence type="ECO:0000256" key="7">
    <source>
        <dbReference type="SAM" id="Phobius"/>
    </source>
</evidence>
<feature type="transmembrane region" description="Helical" evidence="7">
    <location>
        <begin position="79"/>
        <end position="102"/>
    </location>
</feature>
<evidence type="ECO:0000313" key="9">
    <source>
        <dbReference type="EMBL" id="MFI7585604.1"/>
    </source>
</evidence>
<comment type="caution">
    <text evidence="9">The sequence shown here is derived from an EMBL/GenBank/DDBJ whole genome shotgun (WGS) entry which is preliminary data.</text>
</comment>
<accession>A0ABW8AGX3</accession>
<evidence type="ECO:0000313" key="10">
    <source>
        <dbReference type="Proteomes" id="UP001612915"/>
    </source>
</evidence>
<evidence type="ECO:0000256" key="6">
    <source>
        <dbReference type="ARBA" id="ARBA00023136"/>
    </source>
</evidence>